<keyword evidence="1" id="KW-0547">Nucleotide-binding</keyword>
<dbReference type="AlphaFoldDB" id="A0A0H4T4P0"/>
<dbReference type="InterPro" id="IPR018632">
    <property type="entry name" value="AAA-associated_dom_C"/>
</dbReference>
<dbReference type="Pfam" id="PF09821">
    <property type="entry name" value="AAA_assoc_C"/>
    <property type="match status" value="1"/>
</dbReference>
<evidence type="ECO:0000313" key="1">
    <source>
        <dbReference type="EMBL" id="AKQ01710.1"/>
    </source>
</evidence>
<sequence>MAAIAKVSLSQIVGLVEAIDEVGGQADVATISQEVEMELDRLGPIVDAAEFLGLLRVVDGDLSINDLSRKVLRANVKERKAIFRDILENMPVFRHVTTLVRSAGRPLGKRDVIGALAGAVGSHHSEAFFNALVYWGRYVELVRYDSEAEQLSLRTPSK</sequence>
<organism evidence="1">
    <name type="scientific">uncultured euryarchaeote Rifle_16ft_4_minimus_23719</name>
    <dbReference type="NCBI Taxonomy" id="1665190"/>
    <lineage>
        <taxon>Archaea</taxon>
        <taxon>Methanobacteriati</taxon>
        <taxon>Methanobacteriota</taxon>
        <taxon>environmental samples</taxon>
    </lineage>
</organism>
<dbReference type="GO" id="GO:0005524">
    <property type="term" value="F:ATP binding"/>
    <property type="evidence" value="ECO:0007669"/>
    <property type="project" value="UniProtKB-KW"/>
</dbReference>
<proteinExistence type="predicted"/>
<dbReference type="EMBL" id="KT006976">
    <property type="protein sequence ID" value="AKQ01710.1"/>
    <property type="molecule type" value="Genomic_DNA"/>
</dbReference>
<reference evidence="1" key="1">
    <citation type="journal article" date="2015" name="ISME J.">
        <title>Aquifer environment selects for microbial species cohorts in sediment and groundwater.</title>
        <authorList>
            <person name="Hug L.A."/>
            <person name="Thomas B.C."/>
            <person name="Brown C.T."/>
            <person name="Frischkorn K.R."/>
            <person name="Williams K.H."/>
            <person name="Tringe S.G."/>
            <person name="Banfield J.F."/>
        </authorList>
    </citation>
    <scope>NUCLEOTIDE SEQUENCE</scope>
</reference>
<name>A0A0H4T4P0_9EURY</name>
<keyword evidence="1" id="KW-0067">ATP-binding</keyword>
<accession>A0A0H4T4P0</accession>
<protein>
    <submittedName>
        <fullName evidence="1">Sulfonate/nitrate transport system ATP-binding protein</fullName>
    </submittedName>
</protein>